<evidence type="ECO:0000313" key="1">
    <source>
        <dbReference type="EMBL" id="KKK63793.1"/>
    </source>
</evidence>
<protein>
    <submittedName>
        <fullName evidence="1">Uncharacterized protein</fullName>
    </submittedName>
</protein>
<sequence>MADIIDLPDVLPYPSIKSIDDMPELHGRFVYIIESYPETGLSIVISRQIEHIFIRIGDFAGNLIDPTKQTEVIKKIGDDV</sequence>
<reference evidence="1" key="1">
    <citation type="journal article" date="2015" name="Nature">
        <title>Complex archaea that bridge the gap between prokaryotes and eukaryotes.</title>
        <authorList>
            <person name="Spang A."/>
            <person name="Saw J.H."/>
            <person name="Jorgensen S.L."/>
            <person name="Zaremba-Niedzwiedzka K."/>
            <person name="Martijn J."/>
            <person name="Lind A.E."/>
            <person name="van Eijk R."/>
            <person name="Schleper C."/>
            <person name="Guy L."/>
            <person name="Ettema T.J."/>
        </authorList>
    </citation>
    <scope>NUCLEOTIDE SEQUENCE</scope>
</reference>
<feature type="non-terminal residue" evidence="1">
    <location>
        <position position="80"/>
    </location>
</feature>
<dbReference type="AlphaFoldDB" id="A0A0F8X4K1"/>
<dbReference type="EMBL" id="LAZR01061330">
    <property type="protein sequence ID" value="KKK63793.1"/>
    <property type="molecule type" value="Genomic_DNA"/>
</dbReference>
<name>A0A0F8X4K1_9ZZZZ</name>
<proteinExistence type="predicted"/>
<accession>A0A0F8X4K1</accession>
<gene>
    <name evidence="1" type="ORF">LCGC14_2990730</name>
</gene>
<organism evidence="1">
    <name type="scientific">marine sediment metagenome</name>
    <dbReference type="NCBI Taxonomy" id="412755"/>
    <lineage>
        <taxon>unclassified sequences</taxon>
        <taxon>metagenomes</taxon>
        <taxon>ecological metagenomes</taxon>
    </lineage>
</organism>
<comment type="caution">
    <text evidence="1">The sequence shown here is derived from an EMBL/GenBank/DDBJ whole genome shotgun (WGS) entry which is preliminary data.</text>
</comment>